<comment type="caution">
    <text evidence="1">The sequence shown here is derived from an EMBL/GenBank/DDBJ whole genome shotgun (WGS) entry which is preliminary data.</text>
</comment>
<name>A0A1N7SWW5_9BURK</name>
<evidence type="ECO:0000313" key="2">
    <source>
        <dbReference type="Proteomes" id="UP000195569"/>
    </source>
</evidence>
<keyword evidence="2" id="KW-1185">Reference proteome</keyword>
<accession>A0A1N7SWW5</accession>
<dbReference type="Proteomes" id="UP000195569">
    <property type="component" value="Unassembled WGS sequence"/>
</dbReference>
<evidence type="ECO:0000313" key="1">
    <source>
        <dbReference type="EMBL" id="SIT51983.1"/>
    </source>
</evidence>
<protein>
    <submittedName>
        <fullName evidence="1">Uncharacterized protein</fullName>
    </submittedName>
</protein>
<reference evidence="1" key="1">
    <citation type="submission" date="2016-12" db="EMBL/GenBank/DDBJ databases">
        <authorList>
            <person name="Moulin L."/>
        </authorList>
    </citation>
    <scope>NUCLEOTIDE SEQUENCE [LARGE SCALE GENOMIC DNA]</scope>
    <source>
        <strain evidence="1">STM 7183</strain>
    </source>
</reference>
<gene>
    <name evidence="1" type="ORF">BN2476_1590012</name>
</gene>
<organism evidence="1 2">
    <name type="scientific">Paraburkholderia piptadeniae</name>
    <dbReference type="NCBI Taxonomy" id="1701573"/>
    <lineage>
        <taxon>Bacteria</taxon>
        <taxon>Pseudomonadati</taxon>
        <taxon>Pseudomonadota</taxon>
        <taxon>Betaproteobacteria</taxon>
        <taxon>Burkholderiales</taxon>
        <taxon>Burkholderiaceae</taxon>
        <taxon>Paraburkholderia</taxon>
    </lineage>
</organism>
<sequence length="73" mass="7878">MLTALPAGTDESHARVLLADGTCIVGLRVYTEYVSSMSHPDMDFGPPLGGLLLERWFSVGTRRENLCGAPKCP</sequence>
<proteinExistence type="predicted"/>
<dbReference type="EMBL" id="CYGY02000159">
    <property type="protein sequence ID" value="SIT51983.1"/>
    <property type="molecule type" value="Genomic_DNA"/>
</dbReference>
<dbReference type="AlphaFoldDB" id="A0A1N7SWW5"/>